<dbReference type="InterPro" id="IPR038521">
    <property type="entry name" value="ThiC/Bza_core_dom"/>
</dbReference>
<dbReference type="SMR" id="A0A846J158"/>
<dbReference type="FunFam" id="3.20.20.540:FF:000001">
    <property type="entry name" value="Phosphomethylpyrimidine synthase"/>
    <property type="match status" value="1"/>
</dbReference>
<dbReference type="RefSeq" id="WP_012342413.1">
    <property type="nucleotide sequence ID" value="NZ_JBKFVV010000003.1"/>
</dbReference>
<keyword evidence="7 10" id="KW-0408">Iron</keyword>
<feature type="binding site" evidence="10">
    <location>
        <position position="269"/>
    </location>
    <ligand>
        <name>Zn(2+)</name>
        <dbReference type="ChEBI" id="CHEBI:29105"/>
    </ligand>
</feature>
<comment type="function">
    <text evidence="1 10">Catalyzes the synthesis of the hydroxymethylpyrimidine phosphate (HMP-P) moiety of thiamine from aminoimidazole ribotide (AIR) in a radical S-adenosyl-L-methionine (SAM)-dependent reaction.</text>
</comment>
<dbReference type="SFLD" id="SFLDF00407">
    <property type="entry name" value="phosphomethylpyrimidine_syntha"/>
    <property type="match status" value="1"/>
</dbReference>
<dbReference type="Gene3D" id="3.20.20.540">
    <property type="entry name" value="Radical SAM ThiC family, central domain"/>
    <property type="match status" value="1"/>
</dbReference>
<dbReference type="Proteomes" id="UP000480039">
    <property type="component" value="Unassembled WGS sequence"/>
</dbReference>
<comment type="caution">
    <text evidence="11">The sequence shown here is derived from an EMBL/GenBank/DDBJ whole genome shotgun (WGS) entry which is preliminary data.</text>
</comment>
<evidence type="ECO:0000256" key="7">
    <source>
        <dbReference type="ARBA" id="ARBA00023004"/>
    </source>
</evidence>
<feature type="binding site" evidence="10">
    <location>
        <position position="69"/>
    </location>
    <ligand>
        <name>substrate</name>
    </ligand>
</feature>
<evidence type="ECO:0000256" key="3">
    <source>
        <dbReference type="ARBA" id="ARBA00022691"/>
    </source>
</evidence>
<dbReference type="AlphaFoldDB" id="A0A846J158"/>
<evidence type="ECO:0000256" key="10">
    <source>
        <dbReference type="HAMAP-Rule" id="MF_00089"/>
    </source>
</evidence>
<sequence length="437" mass="49003">MNYTTQMDAAKKGIVTKEMEIVAKKENMNVKDLMELVSKGKVAIPANKNHKSLDPEGIGQGLRTKINVNLGISKDCYNIDMELEKVQKAIDMKAEAIMDLSCFGKTEEFRKRLIDMSPAIIGTVPIYDAVGFYDKELKDITSEEFLKVAEKHVENGADFLTIHVGMNRKTASTFKKNPRRMNIVSRGGSLLYAWMELNNKENPFYERFDELLDICEKYDVTLSLGDACRPGCIEDSTDASQIEELIALGELTKRAWDRNVQVIIEGPGHMTLDEIETNMKIEKKLCHGAPFYVLGPIVTDIAPGYDHITSAIGGAIAATHGADFLCYVTPAEHLRLPNLDDMKEGIIATKIAAHAADLAKGVKGARDWDNAMAKARRDLDWERMFELSIDEEKARRYREESKAKSKDSCTMCGKMCAVRNMNRVTEGKDLNMLRDDD</sequence>
<evidence type="ECO:0000256" key="1">
    <source>
        <dbReference type="ARBA" id="ARBA00003175"/>
    </source>
</evidence>
<keyword evidence="9 10" id="KW-0456">Lyase</keyword>
<feature type="binding site" evidence="10">
    <location>
        <position position="409"/>
    </location>
    <ligand>
        <name>[4Fe-4S] cluster</name>
        <dbReference type="ChEBI" id="CHEBI:49883"/>
        <note>4Fe-4S-S-AdoMet</note>
    </ligand>
</feature>
<dbReference type="SFLD" id="SFLDG01114">
    <property type="entry name" value="phosphomethylpyrimidine_syntha"/>
    <property type="match status" value="1"/>
</dbReference>
<feature type="binding site" evidence="10">
    <location>
        <position position="412"/>
    </location>
    <ligand>
        <name>[4Fe-4S] cluster</name>
        <dbReference type="ChEBI" id="CHEBI:49883"/>
        <note>4Fe-4S-S-AdoMet</note>
    </ligand>
</feature>
<feature type="binding site" evidence="10">
    <location>
        <position position="416"/>
    </location>
    <ligand>
        <name>[4Fe-4S] cluster</name>
        <dbReference type="ChEBI" id="CHEBI:49883"/>
        <note>4Fe-4S-S-AdoMet</note>
    </ligand>
</feature>
<comment type="pathway">
    <text evidence="10">Cofactor biosynthesis; thiamine diphosphate biosynthesis.</text>
</comment>
<evidence type="ECO:0000256" key="5">
    <source>
        <dbReference type="ARBA" id="ARBA00022833"/>
    </source>
</evidence>
<accession>A0A846J158</accession>
<feature type="binding site" evidence="10">
    <location>
        <position position="163"/>
    </location>
    <ligand>
        <name>substrate</name>
    </ligand>
</feature>
<dbReference type="NCBIfam" id="TIGR00190">
    <property type="entry name" value="thiC"/>
    <property type="match status" value="1"/>
</dbReference>
<comment type="cofactor">
    <cofactor evidence="10">
        <name>[4Fe-4S] cluster</name>
        <dbReference type="ChEBI" id="CHEBI:49883"/>
    </cofactor>
    <text evidence="10">Binds 1 [4Fe-4S] cluster per subunit. The cluster is coordinated with 3 cysteines and an exchangeable S-adenosyl-L-methionine.</text>
</comment>
<dbReference type="GO" id="GO:0005829">
    <property type="term" value="C:cytosol"/>
    <property type="evidence" value="ECO:0007669"/>
    <property type="project" value="TreeGrafter"/>
</dbReference>
<comment type="similarity">
    <text evidence="10">Belongs to the ThiC family.</text>
</comment>
<dbReference type="InterPro" id="IPR037509">
    <property type="entry name" value="ThiC"/>
</dbReference>
<organism evidence="11 12">
    <name type="scientific">Clostridium botulinum</name>
    <dbReference type="NCBI Taxonomy" id="1491"/>
    <lineage>
        <taxon>Bacteria</taxon>
        <taxon>Bacillati</taxon>
        <taxon>Bacillota</taxon>
        <taxon>Clostridia</taxon>
        <taxon>Eubacteriales</taxon>
        <taxon>Clostridiaceae</taxon>
        <taxon>Clostridium</taxon>
    </lineage>
</organism>
<feature type="binding site" evidence="10">
    <location>
        <position position="127"/>
    </location>
    <ligand>
        <name>substrate</name>
    </ligand>
</feature>
<keyword evidence="5 10" id="KW-0862">Zinc</keyword>
<dbReference type="GO" id="GO:0051539">
    <property type="term" value="F:4 iron, 4 sulfur cluster binding"/>
    <property type="evidence" value="ECO:0007669"/>
    <property type="project" value="UniProtKB-KW"/>
</dbReference>
<dbReference type="GO" id="GO:0009228">
    <property type="term" value="P:thiamine biosynthetic process"/>
    <property type="evidence" value="ECO:0007669"/>
    <property type="project" value="UniProtKB-UniRule"/>
</dbReference>
<feature type="binding site" evidence="10">
    <location>
        <position position="265"/>
    </location>
    <ligand>
        <name>substrate</name>
    </ligand>
</feature>
<keyword evidence="6 10" id="KW-0784">Thiamine biosynthesis</keyword>
<comment type="catalytic activity">
    <reaction evidence="10">
        <text>5-amino-1-(5-phospho-beta-D-ribosyl)imidazole + S-adenosyl-L-methionine = 4-amino-2-methyl-5-(phosphooxymethyl)pyrimidine + CO + 5'-deoxyadenosine + formate + L-methionine + 3 H(+)</text>
        <dbReference type="Rhea" id="RHEA:24840"/>
        <dbReference type="ChEBI" id="CHEBI:15378"/>
        <dbReference type="ChEBI" id="CHEBI:15740"/>
        <dbReference type="ChEBI" id="CHEBI:17245"/>
        <dbReference type="ChEBI" id="CHEBI:17319"/>
        <dbReference type="ChEBI" id="CHEBI:57844"/>
        <dbReference type="ChEBI" id="CHEBI:58354"/>
        <dbReference type="ChEBI" id="CHEBI:59789"/>
        <dbReference type="ChEBI" id="CHEBI:137981"/>
        <dbReference type="EC" id="4.1.99.17"/>
    </reaction>
</comment>
<feature type="binding site" evidence="10">
    <location>
        <begin position="185"/>
        <end position="187"/>
    </location>
    <ligand>
        <name>substrate</name>
    </ligand>
</feature>
<feature type="binding site" evidence="10">
    <location>
        <position position="292"/>
    </location>
    <ligand>
        <name>substrate</name>
    </ligand>
</feature>
<dbReference type="Pfam" id="PF01964">
    <property type="entry name" value="ThiC_Rad_SAM"/>
    <property type="match status" value="1"/>
</dbReference>
<proteinExistence type="inferred from homology"/>
<dbReference type="SFLD" id="SFLDS00113">
    <property type="entry name" value="Radical_SAM_Phosphomethylpyrim"/>
    <property type="match status" value="1"/>
</dbReference>
<dbReference type="UniPathway" id="UPA00060"/>
<evidence type="ECO:0000256" key="4">
    <source>
        <dbReference type="ARBA" id="ARBA00022723"/>
    </source>
</evidence>
<evidence type="ECO:0000256" key="9">
    <source>
        <dbReference type="ARBA" id="ARBA00023239"/>
    </source>
</evidence>
<keyword evidence="4 10" id="KW-0479">Metal-binding</keyword>
<name>A0A846J158_CLOBO</name>
<gene>
    <name evidence="10 11" type="primary">thiC</name>
    <name evidence="11" type="ORF">FC871_04595</name>
</gene>
<dbReference type="GO" id="GO:0009229">
    <property type="term" value="P:thiamine diphosphate biosynthetic process"/>
    <property type="evidence" value="ECO:0007669"/>
    <property type="project" value="UniProtKB-UniRule"/>
</dbReference>
<reference evidence="11 12" key="1">
    <citation type="submission" date="2019-04" db="EMBL/GenBank/DDBJ databases">
        <title>Genome sequencing of Clostridium botulinum Groups I-IV and Clostridium butyricum.</title>
        <authorList>
            <person name="Brunt J."/>
            <person name="Van Vliet A.H.M."/>
            <person name="Stringer S.C."/>
            <person name="Carter A.T."/>
            <person name="Peck M.W."/>
        </authorList>
    </citation>
    <scope>NUCLEOTIDE SEQUENCE [LARGE SCALE GENOMIC DNA]</scope>
    <source>
        <strain evidence="11 12">Colworth BL30</strain>
    </source>
</reference>
<dbReference type="InterPro" id="IPR002817">
    <property type="entry name" value="ThiC/BzaA/B"/>
</dbReference>
<dbReference type="HAMAP" id="MF_00089">
    <property type="entry name" value="ThiC"/>
    <property type="match status" value="1"/>
</dbReference>
<dbReference type="EMBL" id="SWQE01000002">
    <property type="protein sequence ID" value="NFJ07776.1"/>
    <property type="molecule type" value="Genomic_DNA"/>
</dbReference>
<dbReference type="GO" id="GO:0008270">
    <property type="term" value="F:zinc ion binding"/>
    <property type="evidence" value="ECO:0007669"/>
    <property type="project" value="UniProtKB-UniRule"/>
</dbReference>
<evidence type="ECO:0000256" key="6">
    <source>
        <dbReference type="ARBA" id="ARBA00022977"/>
    </source>
</evidence>
<dbReference type="Gene3D" id="6.10.250.620">
    <property type="match status" value="1"/>
</dbReference>
<evidence type="ECO:0000256" key="2">
    <source>
        <dbReference type="ARBA" id="ARBA00022485"/>
    </source>
</evidence>
<protein>
    <recommendedName>
        <fullName evidence="10">Phosphomethylpyrimidine synthase</fullName>
        <ecNumber evidence="10">4.1.99.17</ecNumber>
    </recommendedName>
    <alternativeName>
        <fullName evidence="10">Hydroxymethylpyrimidine phosphate synthase</fullName>
        <shortName evidence="10">HMP-P synthase</shortName>
        <shortName evidence="10">HMP-phosphate synthase</shortName>
        <shortName evidence="10">HMPP synthase</shortName>
    </alternativeName>
    <alternativeName>
        <fullName evidence="10">Thiamine biosynthesis protein ThiC</fullName>
    </alternativeName>
</protein>
<dbReference type="GO" id="GO:0070284">
    <property type="term" value="F:phosphomethylpyrimidine synthase activity"/>
    <property type="evidence" value="ECO:0007669"/>
    <property type="project" value="UniProtKB-EC"/>
</dbReference>
<keyword evidence="8 10" id="KW-0411">Iron-sulfur</keyword>
<keyword evidence="3 10" id="KW-0949">S-adenosyl-L-methionine</keyword>
<dbReference type="NCBIfam" id="NF009895">
    <property type="entry name" value="PRK13352.1"/>
    <property type="match status" value="1"/>
</dbReference>
<dbReference type="EC" id="4.1.99.17" evidence="10"/>
<evidence type="ECO:0000313" key="12">
    <source>
        <dbReference type="Proteomes" id="UP000480039"/>
    </source>
</evidence>
<feature type="binding site" evidence="10">
    <location>
        <position position="98"/>
    </location>
    <ligand>
        <name>substrate</name>
    </ligand>
</feature>
<feature type="binding site" evidence="10">
    <location>
        <begin position="226"/>
        <end position="229"/>
    </location>
    <ligand>
        <name>substrate</name>
    </ligand>
</feature>
<keyword evidence="2 10" id="KW-0004">4Fe-4S</keyword>
<evidence type="ECO:0000313" key="11">
    <source>
        <dbReference type="EMBL" id="NFJ07776.1"/>
    </source>
</evidence>
<dbReference type="PANTHER" id="PTHR30557:SF1">
    <property type="entry name" value="PHOSPHOMETHYLPYRIMIDINE SYNTHASE, CHLOROPLASTIC"/>
    <property type="match status" value="1"/>
</dbReference>
<evidence type="ECO:0000256" key="8">
    <source>
        <dbReference type="ARBA" id="ARBA00023014"/>
    </source>
</evidence>
<feature type="binding site" evidence="10">
    <location>
        <position position="333"/>
    </location>
    <ligand>
        <name>Zn(2+)</name>
        <dbReference type="ChEBI" id="CHEBI:29105"/>
    </ligand>
</feature>
<dbReference type="PANTHER" id="PTHR30557">
    <property type="entry name" value="THIAMINE BIOSYNTHESIS PROTEIN THIC"/>
    <property type="match status" value="1"/>
</dbReference>